<keyword evidence="3" id="KW-1003">Cell membrane</keyword>
<sequence length="946" mass="102479">LLATLSGGIDNSKTNHQALHKSHKSQSITITAHTAEVPVSVPPPPSGVRIRASLRERLKKSSTASMEALRLNKSMRKRTQRLLKGLNPDTSINDSNRNESPPQKQQHQYSSSLDSSLTANSSVHHLPSLEYKAYVETTGTHMTNLAAVLEALLLGLYNTFARNQVAPSAYSALPPFAKGSVFCGPLNVRGKREEQDGELVEELLQLFSNKDPASLLIGGKKDATKGSFAVANEEMELTLCNRWRILRLLCRLCSERIGDLTERGRAALCYLALLLGPYGLQEHRFPPYPDSLSLSSDTLHNHQCSTSIPNRGEHKPRWRGFARTQNRSRYRQGEAVMRTSTPLGESSHHKHGVGGGGRIDLAKITAPLRRGRLGGSKAKAPPEVNVIGPPNDHTDDSITGLDSATTAATVTAAPNEEAEDNESRVVDELLLSLEDEDSEIVVEAEAASRSPTASLSIPQGADSSCTSSNSEVSSLVVSEDDDAVCSASSSDSSSVSPHSFPLPNEAAIPEEADLCNAFGALNAVEEEEIPEGEEDGEETYQIGELPVNGSGRQKSNNNEDAESGNGQDTKNRKNISYEPVAFPWREIPIESDVDEEINSVRSTIDASLNSLNENSSIAFQEKTPKTSRRGESEGSVKHKKSKRKHFYLGGGGGKSSGAVGVTVASARIPQLPPYFVLELLPGLHFILSTVQSPLAASAIQALTQRANLELWSNVLLYTNSICNSKLYYDATDKAKTLHLNRNGPCQMEALIDRSNSIIGGRALSPSGSVVSSGSSHASSTLIRHDGEEELADHHQTIENSVLNRSHRKAPITNASFQVVRPEEDIPLVVDKPSQIKCTSLTVEIATRQRAKSLSPRHQSDTSETSPAMERVMEVPRVFHGLHCGGLCASGKTSRRHRTLSFNPRLCSALKAGRPKSPTNHKVTFVEETRESKEDNQSDASEPPHSA</sequence>
<evidence type="ECO:0000256" key="2">
    <source>
        <dbReference type="ARBA" id="ARBA00004514"/>
    </source>
</evidence>
<protein>
    <submittedName>
        <fullName evidence="8">Uncharacterized protein</fullName>
    </submittedName>
</protein>
<feature type="region of interest" description="Disordered" evidence="7">
    <location>
        <begin position="910"/>
        <end position="946"/>
    </location>
</feature>
<feature type="compositionally biased region" description="Low complexity" evidence="7">
    <location>
        <begin position="484"/>
        <end position="496"/>
    </location>
</feature>
<evidence type="ECO:0000313" key="9">
    <source>
        <dbReference type="Proteomes" id="UP000321570"/>
    </source>
</evidence>
<feature type="region of interest" description="Disordered" evidence="7">
    <location>
        <begin position="445"/>
        <end position="504"/>
    </location>
</feature>
<gene>
    <name evidence="8" type="ORF">WMSIL1_LOCUS12100</name>
</gene>
<dbReference type="GO" id="GO:0005886">
    <property type="term" value="C:plasma membrane"/>
    <property type="evidence" value="ECO:0007669"/>
    <property type="project" value="UniProtKB-SubCell"/>
</dbReference>
<feature type="compositionally biased region" description="Polar residues" evidence="7">
    <location>
        <begin position="550"/>
        <end position="568"/>
    </location>
</feature>
<feature type="region of interest" description="Disordered" evidence="7">
    <location>
        <begin position="848"/>
        <end position="867"/>
    </location>
</feature>
<accession>A0A564Z3B8</accession>
<evidence type="ECO:0000256" key="3">
    <source>
        <dbReference type="ARBA" id="ARBA00022475"/>
    </source>
</evidence>
<feature type="region of interest" description="Disordered" evidence="7">
    <location>
        <begin position="372"/>
        <end position="400"/>
    </location>
</feature>
<proteinExistence type="inferred from homology"/>
<dbReference type="InterPro" id="IPR018619">
    <property type="entry name" value="Hyccin"/>
</dbReference>
<feature type="compositionally biased region" description="Basic and acidic residues" evidence="7">
    <location>
        <begin position="622"/>
        <end position="636"/>
    </location>
</feature>
<evidence type="ECO:0000256" key="5">
    <source>
        <dbReference type="ARBA" id="ARBA00023136"/>
    </source>
</evidence>
<dbReference type="EMBL" id="CABIJS010000577">
    <property type="protein sequence ID" value="VUZ53799.1"/>
    <property type="molecule type" value="Genomic_DNA"/>
</dbReference>
<keyword evidence="4" id="KW-0963">Cytoplasm</keyword>
<feature type="compositionally biased region" description="Basic residues" evidence="7">
    <location>
        <begin position="637"/>
        <end position="646"/>
    </location>
</feature>
<dbReference type="Pfam" id="PF09790">
    <property type="entry name" value="Hyccin"/>
    <property type="match status" value="1"/>
</dbReference>
<feature type="compositionally biased region" description="Polar residues" evidence="7">
    <location>
        <begin position="88"/>
        <end position="109"/>
    </location>
</feature>
<keyword evidence="5" id="KW-0472">Membrane</keyword>
<keyword evidence="9" id="KW-1185">Reference proteome</keyword>
<feature type="region of interest" description="Disordered" evidence="7">
    <location>
        <begin position="58"/>
        <end position="77"/>
    </location>
</feature>
<dbReference type="Proteomes" id="UP000321570">
    <property type="component" value="Unassembled WGS sequence"/>
</dbReference>
<reference evidence="8 9" key="1">
    <citation type="submission" date="2019-07" db="EMBL/GenBank/DDBJ databases">
        <authorList>
            <person name="Jastrzebski P J."/>
            <person name="Paukszto L."/>
            <person name="Jastrzebski P J."/>
        </authorList>
    </citation>
    <scope>NUCLEOTIDE SEQUENCE [LARGE SCALE GENOMIC DNA]</scope>
    <source>
        <strain evidence="8 9">WMS-il1</strain>
    </source>
</reference>
<comment type="similarity">
    <text evidence="6">Belongs to the Hyccin family.</text>
</comment>
<feature type="compositionally biased region" description="Low complexity" evidence="7">
    <location>
        <begin position="462"/>
        <end position="477"/>
    </location>
</feature>
<feature type="region of interest" description="Disordered" evidence="7">
    <location>
        <begin position="83"/>
        <end position="118"/>
    </location>
</feature>
<feature type="non-terminal residue" evidence="8">
    <location>
        <position position="1"/>
    </location>
</feature>
<feature type="region of interest" description="Disordered" evidence="7">
    <location>
        <begin position="544"/>
        <end position="574"/>
    </location>
</feature>
<feature type="region of interest" description="Disordered" evidence="7">
    <location>
        <begin position="615"/>
        <end position="647"/>
    </location>
</feature>
<dbReference type="AlphaFoldDB" id="A0A564Z3B8"/>
<dbReference type="GO" id="GO:0005829">
    <property type="term" value="C:cytosol"/>
    <property type="evidence" value="ECO:0007669"/>
    <property type="project" value="UniProtKB-SubCell"/>
</dbReference>
<evidence type="ECO:0000256" key="1">
    <source>
        <dbReference type="ARBA" id="ARBA00004236"/>
    </source>
</evidence>
<feature type="compositionally biased region" description="Basic and acidic residues" evidence="7">
    <location>
        <begin position="923"/>
        <end position="935"/>
    </location>
</feature>
<comment type="subcellular location">
    <subcellularLocation>
        <location evidence="1">Cell membrane</location>
    </subcellularLocation>
    <subcellularLocation>
        <location evidence="2">Cytoplasm</location>
        <location evidence="2">Cytosol</location>
    </subcellularLocation>
</comment>
<evidence type="ECO:0000256" key="6">
    <source>
        <dbReference type="ARBA" id="ARBA00034482"/>
    </source>
</evidence>
<evidence type="ECO:0000256" key="7">
    <source>
        <dbReference type="SAM" id="MobiDB-lite"/>
    </source>
</evidence>
<evidence type="ECO:0000313" key="8">
    <source>
        <dbReference type="EMBL" id="VUZ53799.1"/>
    </source>
</evidence>
<organism evidence="8 9">
    <name type="scientific">Hymenolepis diminuta</name>
    <name type="common">Rat tapeworm</name>
    <dbReference type="NCBI Taxonomy" id="6216"/>
    <lineage>
        <taxon>Eukaryota</taxon>
        <taxon>Metazoa</taxon>
        <taxon>Spiralia</taxon>
        <taxon>Lophotrochozoa</taxon>
        <taxon>Platyhelminthes</taxon>
        <taxon>Cestoda</taxon>
        <taxon>Eucestoda</taxon>
        <taxon>Cyclophyllidea</taxon>
        <taxon>Hymenolepididae</taxon>
        <taxon>Hymenolepis</taxon>
    </lineage>
</organism>
<evidence type="ECO:0000256" key="4">
    <source>
        <dbReference type="ARBA" id="ARBA00022490"/>
    </source>
</evidence>
<name>A0A564Z3B8_HYMDI</name>